<dbReference type="Pfam" id="PF00440">
    <property type="entry name" value="TetR_N"/>
    <property type="match status" value="1"/>
</dbReference>
<dbReference type="PANTHER" id="PTHR30055:SF234">
    <property type="entry name" value="HTH-TYPE TRANSCRIPTIONAL REGULATOR BETI"/>
    <property type="match status" value="1"/>
</dbReference>
<dbReference type="Proteomes" id="UP000265614">
    <property type="component" value="Unassembled WGS sequence"/>
</dbReference>
<evidence type="ECO:0000256" key="1">
    <source>
        <dbReference type="ARBA" id="ARBA00023015"/>
    </source>
</evidence>
<dbReference type="PROSITE" id="PS50977">
    <property type="entry name" value="HTH_TETR_2"/>
    <property type="match status" value="1"/>
</dbReference>
<sequence>MGPPGPVPGAGARRGAGGRRAQGRRAMAQSGRAPLRRDAERNRARIVEAARDLVAASGLGVGHDEIARAAQVGVGTVYRRFPRREELLEELFGAQVEHVAGLARAAAGQADAWAALRRFLEEVVRLQAADRGLRELLGGSPHAPALARSARERIAPEVAGLLARSQADGRVRAEVGVADLALVPLMTAAVLAAGAGPDVAGRVLAVLLAGLEAVPGAAPLPGAPAPDEVVDRVLAGPPAGS</sequence>
<evidence type="ECO:0000256" key="5">
    <source>
        <dbReference type="SAM" id="MobiDB-lite"/>
    </source>
</evidence>
<dbReference type="InterPro" id="IPR001647">
    <property type="entry name" value="HTH_TetR"/>
</dbReference>
<feature type="domain" description="HTH tetR-type" evidence="6">
    <location>
        <begin position="40"/>
        <end position="99"/>
    </location>
</feature>
<evidence type="ECO:0000256" key="2">
    <source>
        <dbReference type="ARBA" id="ARBA00023125"/>
    </source>
</evidence>
<feature type="compositionally biased region" description="Low complexity" evidence="5">
    <location>
        <begin position="24"/>
        <end position="33"/>
    </location>
</feature>
<feature type="DNA-binding region" description="H-T-H motif" evidence="4">
    <location>
        <begin position="62"/>
        <end position="81"/>
    </location>
</feature>
<dbReference type="InterPro" id="IPR050109">
    <property type="entry name" value="HTH-type_TetR-like_transc_reg"/>
</dbReference>
<keyword evidence="2 4" id="KW-0238">DNA-binding</keyword>
<protein>
    <submittedName>
        <fullName evidence="7">TetR/AcrR family transcriptional regulator</fullName>
    </submittedName>
</protein>
<reference evidence="7 8" key="1">
    <citation type="submission" date="2018-09" db="EMBL/GenBank/DDBJ databases">
        <title>YIM 75000 draft genome.</title>
        <authorList>
            <person name="Tang S."/>
            <person name="Feng Y."/>
        </authorList>
    </citation>
    <scope>NUCLEOTIDE SEQUENCE [LARGE SCALE GENOMIC DNA]</scope>
    <source>
        <strain evidence="7 8">YIM 75000</strain>
    </source>
</reference>
<dbReference type="InterPro" id="IPR036271">
    <property type="entry name" value="Tet_transcr_reg_TetR-rel_C_sf"/>
</dbReference>
<dbReference type="PRINTS" id="PR00455">
    <property type="entry name" value="HTHTETR"/>
</dbReference>
<evidence type="ECO:0000313" key="8">
    <source>
        <dbReference type="Proteomes" id="UP000265614"/>
    </source>
</evidence>
<accession>A0A3A3Z2E3</accession>
<dbReference type="SUPFAM" id="SSF46689">
    <property type="entry name" value="Homeodomain-like"/>
    <property type="match status" value="1"/>
</dbReference>
<keyword evidence="8" id="KW-1185">Reference proteome</keyword>
<evidence type="ECO:0000256" key="3">
    <source>
        <dbReference type="ARBA" id="ARBA00023163"/>
    </source>
</evidence>
<evidence type="ECO:0000259" key="6">
    <source>
        <dbReference type="PROSITE" id="PS50977"/>
    </source>
</evidence>
<dbReference type="Gene3D" id="1.10.357.10">
    <property type="entry name" value="Tetracycline Repressor, domain 2"/>
    <property type="match status" value="1"/>
</dbReference>
<evidence type="ECO:0000256" key="4">
    <source>
        <dbReference type="PROSITE-ProRule" id="PRU00335"/>
    </source>
</evidence>
<feature type="region of interest" description="Disordered" evidence="5">
    <location>
        <begin position="220"/>
        <end position="241"/>
    </location>
</feature>
<proteinExistence type="predicted"/>
<keyword evidence="3" id="KW-0804">Transcription</keyword>
<dbReference type="AlphaFoldDB" id="A0A3A3Z2E3"/>
<keyword evidence="1" id="KW-0805">Transcription regulation</keyword>
<dbReference type="EMBL" id="QZEZ01000001">
    <property type="protein sequence ID" value="RJK97552.1"/>
    <property type="molecule type" value="Genomic_DNA"/>
</dbReference>
<dbReference type="GO" id="GO:0000976">
    <property type="term" value="F:transcription cis-regulatory region binding"/>
    <property type="evidence" value="ECO:0007669"/>
    <property type="project" value="TreeGrafter"/>
</dbReference>
<comment type="caution">
    <text evidence="7">The sequence shown here is derived from an EMBL/GenBank/DDBJ whole genome shotgun (WGS) entry which is preliminary data.</text>
</comment>
<feature type="region of interest" description="Disordered" evidence="5">
    <location>
        <begin position="1"/>
        <end position="39"/>
    </location>
</feature>
<dbReference type="OrthoDB" id="3382616at2"/>
<name>A0A3A3Z2E3_9ACTN</name>
<dbReference type="InterPro" id="IPR049445">
    <property type="entry name" value="TetR_SbtR-like_C"/>
</dbReference>
<dbReference type="PANTHER" id="PTHR30055">
    <property type="entry name" value="HTH-TYPE TRANSCRIPTIONAL REGULATOR RUTR"/>
    <property type="match status" value="1"/>
</dbReference>
<dbReference type="Pfam" id="PF21597">
    <property type="entry name" value="TetR_C_43"/>
    <property type="match status" value="1"/>
</dbReference>
<organism evidence="7 8">
    <name type="scientific">Vallicoccus soli</name>
    <dbReference type="NCBI Taxonomy" id="2339232"/>
    <lineage>
        <taxon>Bacteria</taxon>
        <taxon>Bacillati</taxon>
        <taxon>Actinomycetota</taxon>
        <taxon>Actinomycetes</taxon>
        <taxon>Motilibacterales</taxon>
        <taxon>Vallicoccaceae</taxon>
        <taxon>Vallicoccus</taxon>
    </lineage>
</organism>
<evidence type="ECO:0000313" key="7">
    <source>
        <dbReference type="EMBL" id="RJK97552.1"/>
    </source>
</evidence>
<dbReference type="SUPFAM" id="SSF48498">
    <property type="entry name" value="Tetracyclin repressor-like, C-terminal domain"/>
    <property type="match status" value="1"/>
</dbReference>
<dbReference type="GO" id="GO:0003700">
    <property type="term" value="F:DNA-binding transcription factor activity"/>
    <property type="evidence" value="ECO:0007669"/>
    <property type="project" value="TreeGrafter"/>
</dbReference>
<gene>
    <name evidence="7" type="ORF">D5H78_00485</name>
</gene>
<dbReference type="InterPro" id="IPR009057">
    <property type="entry name" value="Homeodomain-like_sf"/>
</dbReference>